<dbReference type="PANTHER" id="PTHR36587">
    <property type="entry name" value="EXPRESSION SITE-ASSOCIATED GENE 3 (ESAG3)-LIKE PROTEIN"/>
    <property type="match status" value="1"/>
</dbReference>
<keyword evidence="2" id="KW-1185">Reference proteome</keyword>
<name>A0AAJ0FPL8_9HYPO</name>
<organism evidence="1 2">
    <name type="scientific">Conoideocrella luteorostrata</name>
    <dbReference type="NCBI Taxonomy" id="1105319"/>
    <lineage>
        <taxon>Eukaryota</taxon>
        <taxon>Fungi</taxon>
        <taxon>Dikarya</taxon>
        <taxon>Ascomycota</taxon>
        <taxon>Pezizomycotina</taxon>
        <taxon>Sordariomycetes</taxon>
        <taxon>Hypocreomycetidae</taxon>
        <taxon>Hypocreales</taxon>
        <taxon>Clavicipitaceae</taxon>
        <taxon>Conoideocrella</taxon>
    </lineage>
</organism>
<dbReference type="AlphaFoldDB" id="A0AAJ0FPL8"/>
<protein>
    <submittedName>
        <fullName evidence="1">Uncharacterized protein</fullName>
    </submittedName>
</protein>
<sequence>MKDLIALLQSHRYLATTLTCVLAIFVLNRLYFAEEYTSSGHSDYLPPTNPPGHQLHNDGHRVHLLIPANRADYRLCRTLASTLVNRYPSPTLINWEQQPGDASMNGYDMTTGKNWGVLQFLRSLPSEADQDLVIMVDAYDVIFQLPLDVVLQRYEAINKQATDRLIRQHGEEQVLRYGLNQTIIMGAEKYCWPLNHKHPACWAVPASPLPPDVYGSRTDRGNGEKSRPRWLNSGTIMGPVGDLRKLYEHAHMLWTAYDTDGGDQDYFSNIYGRQELSRQQLRGSKEWIFGFGKTYKEKSLIWPHMETQHVDYHLGVDLSSSLFQMMNGAIGDVSSVVHSASAEVEAKDRQHRTAGVYGAPFPFPDDLLQSRIPNGGQINGQPDITWRDVSLFTNFYARCIPAVLHYNGDVKSSVDKSWRAQWWQGRGREMVRLRTSEPRFRINTDANRTLQWNEICGTFENRLLRNS</sequence>
<evidence type="ECO:0000313" key="2">
    <source>
        <dbReference type="Proteomes" id="UP001251528"/>
    </source>
</evidence>
<proteinExistence type="predicted"/>
<accession>A0AAJ0FPL8</accession>
<dbReference type="Proteomes" id="UP001251528">
    <property type="component" value="Unassembled WGS sequence"/>
</dbReference>
<gene>
    <name evidence="1" type="ORF">QQS21_010213</name>
</gene>
<reference evidence="1" key="1">
    <citation type="submission" date="2023-06" db="EMBL/GenBank/DDBJ databases">
        <title>Conoideocrella luteorostrata (Hypocreales: Clavicipitaceae), a potential biocontrol fungus for elongate hemlock scale in United States Christmas tree production areas.</title>
        <authorList>
            <person name="Barrett H."/>
            <person name="Lovett B."/>
            <person name="Macias A.M."/>
            <person name="Stajich J.E."/>
            <person name="Kasson M.T."/>
        </authorList>
    </citation>
    <scope>NUCLEOTIDE SEQUENCE</scope>
    <source>
        <strain evidence="1">ARSEF 14590</strain>
    </source>
</reference>
<dbReference type="EMBL" id="JASWJB010000289">
    <property type="protein sequence ID" value="KAK2592077.1"/>
    <property type="molecule type" value="Genomic_DNA"/>
</dbReference>
<comment type="caution">
    <text evidence="1">The sequence shown here is derived from an EMBL/GenBank/DDBJ whole genome shotgun (WGS) entry which is preliminary data.</text>
</comment>
<dbReference type="PANTHER" id="PTHR36587:SF2">
    <property type="entry name" value="EXPRESSION SITE-ASSOCIATED GENE 3 (ESAG3)-LIKE PROTEIN"/>
    <property type="match status" value="1"/>
</dbReference>
<evidence type="ECO:0000313" key="1">
    <source>
        <dbReference type="EMBL" id="KAK2592077.1"/>
    </source>
</evidence>
<dbReference type="CDD" id="cd22997">
    <property type="entry name" value="GT_LH"/>
    <property type="match status" value="1"/>
</dbReference>